<dbReference type="EMBL" id="OW152822">
    <property type="protein sequence ID" value="CAH2037605.1"/>
    <property type="molecule type" value="Genomic_DNA"/>
</dbReference>
<dbReference type="PROSITE" id="PS50250">
    <property type="entry name" value="PCI"/>
    <property type="match status" value="1"/>
</dbReference>
<comment type="similarity">
    <text evidence="1">Belongs to the proteasome subunit p55 family.</text>
</comment>
<protein>
    <recommendedName>
        <fullName evidence="3">PCI domain-containing protein</fullName>
    </recommendedName>
</protein>
<evidence type="ECO:0000259" key="3">
    <source>
        <dbReference type="PROSITE" id="PS50250"/>
    </source>
</evidence>
<dbReference type="InterPro" id="IPR000717">
    <property type="entry name" value="PCI_dom"/>
</dbReference>
<evidence type="ECO:0000313" key="4">
    <source>
        <dbReference type="EMBL" id="CAH2037605.1"/>
    </source>
</evidence>
<organism evidence="4 5">
    <name type="scientific">Iphiclides podalirius</name>
    <name type="common">scarce swallowtail</name>
    <dbReference type="NCBI Taxonomy" id="110791"/>
    <lineage>
        <taxon>Eukaryota</taxon>
        <taxon>Metazoa</taxon>
        <taxon>Ecdysozoa</taxon>
        <taxon>Arthropoda</taxon>
        <taxon>Hexapoda</taxon>
        <taxon>Insecta</taxon>
        <taxon>Pterygota</taxon>
        <taxon>Neoptera</taxon>
        <taxon>Endopterygota</taxon>
        <taxon>Lepidoptera</taxon>
        <taxon>Glossata</taxon>
        <taxon>Ditrysia</taxon>
        <taxon>Papilionoidea</taxon>
        <taxon>Papilionidae</taxon>
        <taxon>Papilioninae</taxon>
        <taxon>Iphiclides</taxon>
    </lineage>
</organism>
<dbReference type="Pfam" id="PF18098">
    <property type="entry name" value="RPN5_C"/>
    <property type="match status" value="1"/>
</dbReference>
<sequence length="777" mass="89742">MEVDYEDTCNEKIPLWKSWASNGRVQEAIDQLLALEKQTRTGADMPSTARILVAIVQICFEAKNWSALNDHIVLLSKRRSQLKQAVVKMVQECCTYVDKTPDKETKIKLIETLRTITEGKIYVEVERARLTNILAKIREQEGDVAEAAKIIQELQVETYGSMDKREKVELILEQMRLCLAIKDYIRTQIISKKINTKFFEEENTQELKEKFYRIMISVDQQNGQYLSVCRHFSALGVAGGSEALIGSVVFLILAPYDNEQSDWTHRLNLDKELDKLPEYKQLLGLFINPEIIRWNTLCSTYEKMLRKTPYFDASDEKGQERWNDLKNRVVEHNIRIMSMYYTRITLQRMSELLGLSVTETEEALSQLVVTGVVRAKIDRPAGVVHFSLNKDASDRLNDWSNNLNTLMQLVNKTTHLINKEECFINYVKKLLAVELGHSFDGTEHIHKHDSNLEQKYYLGDYPKAVDAVYFNGLSKNGPAVICGLARRPKNFCDAFLYLKVDGEDLLLSPNLPDTKLEQKALEQGEYSVHGITITNFTPMRTWKLCYSGEMKTRSSPERKLKVELELTWGANWAPFEYDAHMAPSSIASDMAREPWSSDYFRLLNKLHQTHYEQMGFIKGTAIVDGKEHILNMPCLRDRSFGRFREWRNFHRYVYHFIFLENGDCMAVGSVSEPTVLSHLTIGYMCIQEDQTVLPVDSSDFHLYQHGENQILPKDYGFVFNSGGQSYAVKIKVYDEHVFYIGSEREAKFYERWCNVEVNGVKGCACVEWHYNNVQNSD</sequence>
<reference evidence="4" key="1">
    <citation type="submission" date="2022-03" db="EMBL/GenBank/DDBJ databases">
        <authorList>
            <person name="Martin H S."/>
        </authorList>
    </citation>
    <scope>NUCLEOTIDE SEQUENCE</scope>
</reference>
<evidence type="ECO:0000256" key="2">
    <source>
        <dbReference type="ARBA" id="ARBA00022942"/>
    </source>
</evidence>
<dbReference type="PANTHER" id="PTHR10855">
    <property type="entry name" value="26S PROTEASOME NON-ATPASE REGULATORY SUBUNIT 12/COP9 SIGNALOSOME COMPLEX SUBUNIT 4"/>
    <property type="match status" value="1"/>
</dbReference>
<name>A0ABN8HN37_9NEOP</name>
<dbReference type="Pfam" id="PF22241">
    <property type="entry name" value="PSMD12-CSN4_N"/>
    <property type="match status" value="1"/>
</dbReference>
<dbReference type="PANTHER" id="PTHR10855:SF1">
    <property type="entry name" value="26S PROTEASOME NON-ATPASE REGULATORY SUBUNIT 12"/>
    <property type="match status" value="1"/>
</dbReference>
<gene>
    <name evidence="4" type="ORF">IPOD504_LOCUS1236</name>
</gene>
<dbReference type="Pfam" id="PF01399">
    <property type="entry name" value="PCI"/>
    <property type="match status" value="1"/>
</dbReference>
<feature type="non-terminal residue" evidence="4">
    <location>
        <position position="777"/>
    </location>
</feature>
<dbReference type="InterPro" id="IPR040896">
    <property type="entry name" value="RPN5_C"/>
</dbReference>
<dbReference type="SUPFAM" id="SSF46785">
    <property type="entry name" value="Winged helix' DNA-binding domain"/>
    <property type="match status" value="1"/>
</dbReference>
<accession>A0ABN8HN37</accession>
<evidence type="ECO:0000256" key="1">
    <source>
        <dbReference type="ARBA" id="ARBA00006397"/>
    </source>
</evidence>
<proteinExistence type="inferred from homology"/>
<feature type="domain" description="PCI" evidence="3">
    <location>
        <begin position="207"/>
        <end position="391"/>
    </location>
</feature>
<evidence type="ECO:0000313" key="5">
    <source>
        <dbReference type="Proteomes" id="UP000837857"/>
    </source>
</evidence>
<dbReference type="Proteomes" id="UP000837857">
    <property type="component" value="Chromosome 10"/>
</dbReference>
<dbReference type="Gene3D" id="1.10.10.10">
    <property type="entry name" value="Winged helix-like DNA-binding domain superfamily/Winged helix DNA-binding domain"/>
    <property type="match status" value="1"/>
</dbReference>
<keyword evidence="5" id="KW-1185">Reference proteome</keyword>
<dbReference type="SMART" id="SM00088">
    <property type="entry name" value="PINT"/>
    <property type="match status" value="1"/>
</dbReference>
<dbReference type="InterPro" id="IPR036390">
    <property type="entry name" value="WH_DNA-bd_sf"/>
</dbReference>
<dbReference type="InterPro" id="IPR054559">
    <property type="entry name" value="PSMD12-CSN4-like_N"/>
</dbReference>
<dbReference type="InterPro" id="IPR040134">
    <property type="entry name" value="PSMD12/CSN4"/>
</dbReference>
<keyword evidence="2" id="KW-0647">Proteasome</keyword>
<dbReference type="InterPro" id="IPR036388">
    <property type="entry name" value="WH-like_DNA-bd_sf"/>
</dbReference>